<dbReference type="PANTHER" id="PTHR30069:SF28">
    <property type="entry name" value="TONB-DEPENDENT RECEPTOR YNCD-RELATED"/>
    <property type="match status" value="1"/>
</dbReference>
<keyword evidence="7 8" id="KW-0998">Cell outer membrane</keyword>
<keyword evidence="3 8" id="KW-1134">Transmembrane beta strand</keyword>
<dbReference type="Pfam" id="PF07715">
    <property type="entry name" value="Plug"/>
    <property type="match status" value="1"/>
</dbReference>
<dbReference type="InterPro" id="IPR036942">
    <property type="entry name" value="Beta-barrel_TonB_sf"/>
</dbReference>
<dbReference type="Pfam" id="PF00593">
    <property type="entry name" value="TonB_dep_Rec_b-barrel"/>
    <property type="match status" value="1"/>
</dbReference>
<gene>
    <name evidence="14" type="primary">pqqU</name>
    <name evidence="14" type="ORF">GCM10023091_39170</name>
</gene>
<accession>A0ABP8M8C2</accession>
<comment type="similarity">
    <text evidence="8 9">Belongs to the TonB-dependent receptor family.</text>
</comment>
<keyword evidence="11" id="KW-0732">Signal</keyword>
<dbReference type="SUPFAM" id="SSF56935">
    <property type="entry name" value="Porins"/>
    <property type="match status" value="1"/>
</dbReference>
<evidence type="ECO:0000259" key="12">
    <source>
        <dbReference type="Pfam" id="PF00593"/>
    </source>
</evidence>
<evidence type="ECO:0000313" key="14">
    <source>
        <dbReference type="EMBL" id="GAA4446308.1"/>
    </source>
</evidence>
<evidence type="ECO:0000256" key="4">
    <source>
        <dbReference type="ARBA" id="ARBA00022692"/>
    </source>
</evidence>
<proteinExistence type="inferred from homology"/>
<feature type="chain" id="PRO_5045275337" evidence="11">
    <location>
        <begin position="24"/>
        <end position="685"/>
    </location>
</feature>
<evidence type="ECO:0000256" key="5">
    <source>
        <dbReference type="ARBA" id="ARBA00023077"/>
    </source>
</evidence>
<feature type="region of interest" description="Disordered" evidence="10">
    <location>
        <begin position="357"/>
        <end position="376"/>
    </location>
</feature>
<dbReference type="InterPro" id="IPR037066">
    <property type="entry name" value="Plug_dom_sf"/>
</dbReference>
<organism evidence="14 15">
    <name type="scientific">Ravibacter arvi</name>
    <dbReference type="NCBI Taxonomy" id="2051041"/>
    <lineage>
        <taxon>Bacteria</taxon>
        <taxon>Pseudomonadati</taxon>
        <taxon>Bacteroidota</taxon>
        <taxon>Cytophagia</taxon>
        <taxon>Cytophagales</taxon>
        <taxon>Spirosomataceae</taxon>
        <taxon>Ravibacter</taxon>
    </lineage>
</organism>
<dbReference type="InterPro" id="IPR000531">
    <property type="entry name" value="Beta-barrel_TonB"/>
</dbReference>
<name>A0ABP8M8C2_9BACT</name>
<feature type="region of interest" description="Disordered" evidence="10">
    <location>
        <begin position="250"/>
        <end position="270"/>
    </location>
</feature>
<evidence type="ECO:0000256" key="11">
    <source>
        <dbReference type="SAM" id="SignalP"/>
    </source>
</evidence>
<comment type="caution">
    <text evidence="14">The sequence shown here is derived from an EMBL/GenBank/DDBJ whole genome shotgun (WGS) entry which is preliminary data.</text>
</comment>
<keyword evidence="4 8" id="KW-0812">Transmembrane</keyword>
<feature type="signal peptide" evidence="11">
    <location>
        <begin position="1"/>
        <end position="23"/>
    </location>
</feature>
<evidence type="ECO:0000256" key="7">
    <source>
        <dbReference type="ARBA" id="ARBA00023237"/>
    </source>
</evidence>
<keyword evidence="15" id="KW-1185">Reference proteome</keyword>
<evidence type="ECO:0000259" key="13">
    <source>
        <dbReference type="Pfam" id="PF07715"/>
    </source>
</evidence>
<evidence type="ECO:0000313" key="15">
    <source>
        <dbReference type="Proteomes" id="UP001501508"/>
    </source>
</evidence>
<protein>
    <submittedName>
        <fullName evidence="14">TonB-dependent receptor PqqU</fullName>
    </submittedName>
</protein>
<comment type="subcellular location">
    <subcellularLocation>
        <location evidence="1 8">Cell outer membrane</location>
        <topology evidence="1 8">Multi-pass membrane protein</topology>
    </subcellularLocation>
</comment>
<dbReference type="Gene3D" id="2.40.170.20">
    <property type="entry name" value="TonB-dependent receptor, beta-barrel domain"/>
    <property type="match status" value="1"/>
</dbReference>
<dbReference type="PROSITE" id="PS51257">
    <property type="entry name" value="PROKAR_LIPOPROTEIN"/>
    <property type="match status" value="1"/>
</dbReference>
<dbReference type="PANTHER" id="PTHR30069">
    <property type="entry name" value="TONB-DEPENDENT OUTER MEMBRANE RECEPTOR"/>
    <property type="match status" value="1"/>
</dbReference>
<evidence type="ECO:0000256" key="1">
    <source>
        <dbReference type="ARBA" id="ARBA00004571"/>
    </source>
</evidence>
<evidence type="ECO:0000256" key="9">
    <source>
        <dbReference type="RuleBase" id="RU003357"/>
    </source>
</evidence>
<dbReference type="RefSeq" id="WP_345032356.1">
    <property type="nucleotide sequence ID" value="NZ_BAABEY010000036.1"/>
</dbReference>
<dbReference type="Proteomes" id="UP001501508">
    <property type="component" value="Unassembled WGS sequence"/>
</dbReference>
<evidence type="ECO:0000256" key="3">
    <source>
        <dbReference type="ARBA" id="ARBA00022452"/>
    </source>
</evidence>
<reference evidence="15" key="1">
    <citation type="journal article" date="2019" name="Int. J. Syst. Evol. Microbiol.">
        <title>The Global Catalogue of Microorganisms (GCM) 10K type strain sequencing project: providing services to taxonomists for standard genome sequencing and annotation.</title>
        <authorList>
            <consortium name="The Broad Institute Genomics Platform"/>
            <consortium name="The Broad Institute Genome Sequencing Center for Infectious Disease"/>
            <person name="Wu L."/>
            <person name="Ma J."/>
        </authorList>
    </citation>
    <scope>NUCLEOTIDE SEQUENCE [LARGE SCALE GENOMIC DNA]</scope>
    <source>
        <strain evidence="15">JCM 31920</strain>
    </source>
</reference>
<keyword evidence="2 8" id="KW-0813">Transport</keyword>
<evidence type="ECO:0000256" key="2">
    <source>
        <dbReference type="ARBA" id="ARBA00022448"/>
    </source>
</evidence>
<dbReference type="InterPro" id="IPR012910">
    <property type="entry name" value="Plug_dom"/>
</dbReference>
<evidence type="ECO:0000256" key="8">
    <source>
        <dbReference type="PROSITE-ProRule" id="PRU01360"/>
    </source>
</evidence>
<dbReference type="EMBL" id="BAABEY010000036">
    <property type="protein sequence ID" value="GAA4446308.1"/>
    <property type="molecule type" value="Genomic_DNA"/>
</dbReference>
<dbReference type="InterPro" id="IPR039426">
    <property type="entry name" value="TonB-dep_rcpt-like"/>
</dbReference>
<evidence type="ECO:0000256" key="6">
    <source>
        <dbReference type="ARBA" id="ARBA00023136"/>
    </source>
</evidence>
<keyword evidence="6 8" id="KW-0472">Membrane</keyword>
<feature type="domain" description="TonB-dependent receptor plug" evidence="13">
    <location>
        <begin position="48"/>
        <end position="155"/>
    </location>
</feature>
<feature type="domain" description="TonB-dependent receptor-like beta-barrel" evidence="12">
    <location>
        <begin position="228"/>
        <end position="640"/>
    </location>
</feature>
<keyword evidence="5 9" id="KW-0798">TonB box</keyword>
<dbReference type="PROSITE" id="PS52016">
    <property type="entry name" value="TONB_DEPENDENT_REC_3"/>
    <property type="match status" value="1"/>
</dbReference>
<dbReference type="Gene3D" id="2.170.130.10">
    <property type="entry name" value="TonB-dependent receptor, plug domain"/>
    <property type="match status" value="1"/>
</dbReference>
<sequence>MKSSKLILATVLGVFACSAASIGQSDSVRTKELDAITVHAYGSKRSLLESTASVGVLSKTALDRFSPTTWTNAVNTLPGVRMEERSPGSYRFSVRGSMIRSPFGIRNVKFYWNGIPFTDVNGNTALNVLDFGAVARMEVIKGPGSSLYGAGTGGVVLMYGPAGEPGHNQVTQHAGAGQYGLRHYNTEVQLGTTRVQFAHQEQDGFRQQSAMRRDGVTFSTRQDFGAKGTLSLLGSYSDLWYQTPGGLNKAQFDADQRQPRPATPTLPGSAEQNARILSKYLFVGGSHQLKLSERWGQELSLYVSTNNFANPFISNYEKREEQGLGGRNTWQYTVEKSNSRWVWTSGFEWQTGRSVQRNFDNKSGAPGPQQTSEDIGAQQGSVFSQLEASLPGQFTVAGGLSYSMLRYRHEAYFPGPYADLRKTFDGALMPRLSMNKIFAGNWSATASVSRGFSPPTLQEVRPSAGGFRRDLEAETGLNKELTLRYFGGSLLAELTAYSFGLNQTIVRKTDEQGAEYFANAGKTRQNGLEWRLEYNTGFPGTGWIEGLRLWHAGTYAHYTFQDYRVGENDISGNLLPGIPRIEQSTGADLTFPFGIRFFGVYQYGGSFFLNDLNTVENTPYHRFTARAVWNKSWGRHLFSEISASAERVHADIYSLGFDLNAFGNRYYNAAPKKNWYGGLKIGWRW</sequence>
<keyword evidence="14" id="KW-0675">Receptor</keyword>
<evidence type="ECO:0000256" key="10">
    <source>
        <dbReference type="SAM" id="MobiDB-lite"/>
    </source>
</evidence>